<dbReference type="InterPro" id="IPR013785">
    <property type="entry name" value="Aldolase_TIM"/>
</dbReference>
<dbReference type="RefSeq" id="WP_189503060.1">
    <property type="nucleotide sequence ID" value="NZ_BMZQ01000001.1"/>
</dbReference>
<dbReference type="SUPFAM" id="SSF51412">
    <property type="entry name" value="Inosine monophosphate dehydrogenase (IMPDH)"/>
    <property type="match status" value="1"/>
</dbReference>
<accession>A0A8J3DWJ3</accession>
<protein>
    <submittedName>
        <fullName evidence="6">2-nitropropane dioxygenase</fullName>
    </submittedName>
</protein>
<keyword evidence="3" id="KW-0288">FMN</keyword>
<keyword evidence="6" id="KW-0223">Dioxygenase</keyword>
<evidence type="ECO:0000313" key="6">
    <source>
        <dbReference type="EMBL" id="GHD12858.1"/>
    </source>
</evidence>
<dbReference type="FunFam" id="3.20.20.70:FF:000210">
    <property type="entry name" value="2-nitropropane dioxygenase"/>
    <property type="match status" value="1"/>
</dbReference>
<reference evidence="6" key="2">
    <citation type="submission" date="2020-09" db="EMBL/GenBank/DDBJ databases">
        <authorList>
            <person name="Sun Q."/>
            <person name="Kim S."/>
        </authorList>
    </citation>
    <scope>NUCLEOTIDE SEQUENCE</scope>
    <source>
        <strain evidence="6">KCTC 42249</strain>
    </source>
</reference>
<keyword evidence="5" id="KW-0503">Monooxygenase</keyword>
<dbReference type="InterPro" id="IPR004136">
    <property type="entry name" value="NMO"/>
</dbReference>
<gene>
    <name evidence="6" type="ORF">GCM10016234_17730</name>
</gene>
<dbReference type="PANTHER" id="PTHR42747:SF4">
    <property type="entry name" value="BLR1330 PROTEIN"/>
    <property type="match status" value="1"/>
</dbReference>
<dbReference type="GO" id="GO:0051213">
    <property type="term" value="F:dioxygenase activity"/>
    <property type="evidence" value="ECO:0007669"/>
    <property type="project" value="UniProtKB-KW"/>
</dbReference>
<dbReference type="Proteomes" id="UP000630142">
    <property type="component" value="Unassembled WGS sequence"/>
</dbReference>
<evidence type="ECO:0000256" key="5">
    <source>
        <dbReference type="ARBA" id="ARBA00023033"/>
    </source>
</evidence>
<organism evidence="6 7">
    <name type="scientific">Tianweitania populi</name>
    <dbReference type="NCBI Taxonomy" id="1607949"/>
    <lineage>
        <taxon>Bacteria</taxon>
        <taxon>Pseudomonadati</taxon>
        <taxon>Pseudomonadota</taxon>
        <taxon>Alphaproteobacteria</taxon>
        <taxon>Hyphomicrobiales</taxon>
        <taxon>Phyllobacteriaceae</taxon>
        <taxon>Tianweitania</taxon>
    </lineage>
</organism>
<keyword evidence="4" id="KW-0560">Oxidoreductase</keyword>
<reference evidence="6" key="1">
    <citation type="journal article" date="2014" name="Int. J. Syst. Evol. Microbiol.">
        <title>Complete genome sequence of Corynebacterium casei LMG S-19264T (=DSM 44701T), isolated from a smear-ripened cheese.</title>
        <authorList>
            <consortium name="US DOE Joint Genome Institute (JGI-PGF)"/>
            <person name="Walter F."/>
            <person name="Albersmeier A."/>
            <person name="Kalinowski J."/>
            <person name="Ruckert C."/>
        </authorList>
    </citation>
    <scope>NUCLEOTIDE SEQUENCE</scope>
    <source>
        <strain evidence="6">KCTC 42249</strain>
    </source>
</reference>
<dbReference type="AlphaFoldDB" id="A0A8J3DWJ3"/>
<evidence type="ECO:0000256" key="4">
    <source>
        <dbReference type="ARBA" id="ARBA00023002"/>
    </source>
</evidence>
<dbReference type="Gene3D" id="3.20.20.70">
    <property type="entry name" value="Aldolase class I"/>
    <property type="match status" value="1"/>
</dbReference>
<name>A0A8J3DWJ3_9HYPH</name>
<evidence type="ECO:0000256" key="3">
    <source>
        <dbReference type="ARBA" id="ARBA00022643"/>
    </source>
</evidence>
<evidence type="ECO:0000313" key="7">
    <source>
        <dbReference type="Proteomes" id="UP000630142"/>
    </source>
</evidence>
<comment type="caution">
    <text evidence="6">The sequence shown here is derived from an EMBL/GenBank/DDBJ whole genome shotgun (WGS) entry which is preliminary data.</text>
</comment>
<comment type="similarity">
    <text evidence="1">Belongs to the nitronate monooxygenase family. NMO class I subfamily.</text>
</comment>
<dbReference type="GO" id="GO:0018580">
    <property type="term" value="F:nitronate monooxygenase activity"/>
    <property type="evidence" value="ECO:0007669"/>
    <property type="project" value="InterPro"/>
</dbReference>
<dbReference type="PANTHER" id="PTHR42747">
    <property type="entry name" value="NITRONATE MONOOXYGENASE-RELATED"/>
    <property type="match status" value="1"/>
</dbReference>
<evidence type="ECO:0000256" key="2">
    <source>
        <dbReference type="ARBA" id="ARBA00022630"/>
    </source>
</evidence>
<proteinExistence type="inferred from homology"/>
<dbReference type="CDD" id="cd04730">
    <property type="entry name" value="NPD_like"/>
    <property type="match status" value="1"/>
</dbReference>
<keyword evidence="7" id="KW-1185">Reference proteome</keyword>
<dbReference type="Pfam" id="PF03060">
    <property type="entry name" value="NMO"/>
    <property type="match status" value="1"/>
</dbReference>
<sequence length="324" mass="34137">MGIPQSFEGRLQIPAIAAPMFLTSGPDLVVETCRAGMIGTFPALNQRTSEGYVEWLDQIQARLDETPSAAPFGVNLIVHKTNPRLEDDLKITVQKKVPLVITSLGAVRDVVDAVHSYGGLVFHDVINRRHAEKAAEAGVDGIIAVAAGAGGHAGALSPFALVSEIRSIFDGTIVLSGAMSNGRQIAAARVMGADMAYLGTRFIATKEALVSEEQKAMLVASNAADIFYTPAISGVNANFLRPSIVAAGLDPDNLVSHGTLDMQNEARAWKTVWSAGQGTGAIDDIPPAADLVKRLIAEYRDAINDAALDPFVSTAPIVEQVALS</sequence>
<keyword evidence="2" id="KW-0285">Flavoprotein</keyword>
<dbReference type="EMBL" id="BMZQ01000001">
    <property type="protein sequence ID" value="GHD12858.1"/>
    <property type="molecule type" value="Genomic_DNA"/>
</dbReference>
<evidence type="ECO:0000256" key="1">
    <source>
        <dbReference type="ARBA" id="ARBA00009881"/>
    </source>
</evidence>